<dbReference type="Proteomes" id="UP000006238">
    <property type="component" value="Unassembled WGS sequence"/>
</dbReference>
<dbReference type="STRING" id="45851.BHV86_09600"/>
<reference evidence="1 2" key="1">
    <citation type="submission" date="2010-02" db="EMBL/GenBank/DDBJ databases">
        <authorList>
            <person name="Weinstock G."/>
            <person name="Sodergren E."/>
            <person name="Clifton S."/>
            <person name="Fulton L."/>
            <person name="Fulton B."/>
            <person name="Courtney L."/>
            <person name="Fronick C."/>
            <person name="Harrison M."/>
            <person name="Strong C."/>
            <person name="Farmer C."/>
            <person name="Delahaunty K."/>
            <person name="Markovic C."/>
            <person name="Hall O."/>
            <person name="Minx P."/>
            <person name="Tomlinson C."/>
            <person name="Mitreva M."/>
            <person name="Nelson J."/>
            <person name="Hou S."/>
            <person name="Wollam A."/>
            <person name="Pepin K.H."/>
            <person name="Johnson M."/>
            <person name="Bhonagiri V."/>
            <person name="Zhang X."/>
            <person name="Suruliraj S."/>
            <person name="Warren W."/>
            <person name="Chinwalla A."/>
            <person name="Mardis E.R."/>
            <person name="Wilson R.K."/>
        </authorList>
    </citation>
    <scope>NUCLEOTIDE SEQUENCE [LARGE SCALE GENOMIC DNA]</scope>
    <source>
        <strain evidence="1 2">DSM 2876</strain>
    </source>
</reference>
<organism evidence="1 2">
    <name type="scientific">Eshraghiella crossota DSM 2876</name>
    <dbReference type="NCBI Taxonomy" id="511680"/>
    <lineage>
        <taxon>Bacteria</taxon>
        <taxon>Bacillati</taxon>
        <taxon>Bacillota</taxon>
        <taxon>Clostridia</taxon>
        <taxon>Lachnospirales</taxon>
        <taxon>Lachnospiraceae</taxon>
        <taxon>Eshraghiella</taxon>
    </lineage>
</organism>
<accession>D4S0L5</accession>
<dbReference type="RefSeq" id="WP_005603345.1">
    <property type="nucleotide sequence ID" value="NZ_GG663524.1"/>
</dbReference>
<evidence type="ECO:0000313" key="2">
    <source>
        <dbReference type="Proteomes" id="UP000006238"/>
    </source>
</evidence>
<gene>
    <name evidence="1" type="ORF">BUTYVIB_01634</name>
</gene>
<dbReference type="HOGENOM" id="CLU_200317_0_0_9"/>
<dbReference type="EMBL" id="ABWN01000030">
    <property type="protein sequence ID" value="EFF68363.1"/>
    <property type="molecule type" value="Genomic_DNA"/>
</dbReference>
<sequence>MQCPKCGNTNLQIITETKTKGKDFSATKGCCGAILFGWIGILCGACGKGKRTYSTNYWICPQCGNRFKA</sequence>
<protein>
    <recommendedName>
        <fullName evidence="3">LITAF domain-containing protein</fullName>
    </recommendedName>
</protein>
<evidence type="ECO:0000313" key="1">
    <source>
        <dbReference type="EMBL" id="EFF68363.1"/>
    </source>
</evidence>
<name>D4S0L5_9FIRM</name>
<evidence type="ECO:0008006" key="3">
    <source>
        <dbReference type="Google" id="ProtNLM"/>
    </source>
</evidence>
<dbReference type="eggNOG" id="ENOG5033E7H">
    <property type="taxonomic scope" value="Bacteria"/>
</dbReference>
<dbReference type="AlphaFoldDB" id="D4S0L5"/>
<comment type="caution">
    <text evidence="1">The sequence shown here is derived from an EMBL/GenBank/DDBJ whole genome shotgun (WGS) entry which is preliminary data.</text>
</comment>
<proteinExistence type="predicted"/>
<keyword evidence="2" id="KW-1185">Reference proteome</keyword>
<dbReference type="GeneID" id="98918140"/>